<dbReference type="Gene3D" id="3.40.50.2000">
    <property type="entry name" value="Glycogen Phosphorylase B"/>
    <property type="match status" value="2"/>
</dbReference>
<proteinExistence type="predicted"/>
<dbReference type="EMBL" id="JAGXBY010000001">
    <property type="protein sequence ID" value="MBS3679328.1"/>
    <property type="molecule type" value="Genomic_DNA"/>
</dbReference>
<dbReference type="InterPro" id="IPR001296">
    <property type="entry name" value="Glyco_trans_1"/>
</dbReference>
<evidence type="ECO:0000313" key="3">
    <source>
        <dbReference type="EMBL" id="MBS3679328.1"/>
    </source>
</evidence>
<accession>A0ABS5MAK2</accession>
<dbReference type="Proteomes" id="UP000681870">
    <property type="component" value="Unassembled WGS sequence"/>
</dbReference>
<evidence type="ECO:0000313" key="4">
    <source>
        <dbReference type="Proteomes" id="UP000681870"/>
    </source>
</evidence>
<dbReference type="Pfam" id="PF00534">
    <property type="entry name" value="Glycos_transf_1"/>
    <property type="match status" value="1"/>
</dbReference>
<feature type="domain" description="Glycosyltransferase subfamily 4-like N-terminal" evidence="2">
    <location>
        <begin position="19"/>
        <end position="203"/>
    </location>
</feature>
<dbReference type="PANTHER" id="PTHR45947">
    <property type="entry name" value="SULFOQUINOVOSYL TRANSFERASE SQD2"/>
    <property type="match status" value="1"/>
</dbReference>
<dbReference type="PANTHER" id="PTHR45947:SF3">
    <property type="entry name" value="SULFOQUINOVOSYL TRANSFERASE SQD2"/>
    <property type="match status" value="1"/>
</dbReference>
<protein>
    <submittedName>
        <fullName evidence="3">Glycosyltransferase family 4 protein</fullName>
    </submittedName>
</protein>
<gene>
    <name evidence="3" type="ORF">KGF86_03770</name>
</gene>
<keyword evidence="4" id="KW-1185">Reference proteome</keyword>
<organism evidence="3 4">
    <name type="scientific">Ornithinibacillus massiliensis</name>
    <dbReference type="NCBI Taxonomy" id="1944633"/>
    <lineage>
        <taxon>Bacteria</taxon>
        <taxon>Bacillati</taxon>
        <taxon>Bacillota</taxon>
        <taxon>Bacilli</taxon>
        <taxon>Bacillales</taxon>
        <taxon>Bacillaceae</taxon>
        <taxon>Ornithinibacillus</taxon>
    </lineage>
</organism>
<comment type="caution">
    <text evidence="3">The sequence shown here is derived from an EMBL/GenBank/DDBJ whole genome shotgun (WGS) entry which is preliminary data.</text>
</comment>
<sequence length="394" mass="44992">MKKVLIISQNFYPEIGSAGNRMKNIYLLLKQRGFDVKVLTTEPTYPNRKIYEDNKFWDNDGLNDDQNIFRIKVTNTKYSRSLINRLIYYLEVAIRMLGYIIKNKGEFSKIIVTSPPIFIGIVGLFAKKYYNAKLILDIRDLWPESLKGVGVFNNPIIIRLFRVIERVMYSRANEIIVNSKGFIPYISSKLKAGVEKITYIPNGATKEEIGSKNNSTFQVIYAGNIGLAQDDSILKQLAKELYQRRIGLTIIGYGLRKDSLIEYCQEHNLTNVTFLTPTTREESLKITSEHQVGIVSLEDKDVFKTVLPGKIIDYMTCGIPIVGSVSGIAKEVILAEQVGFVSESNDVKDLIYYIDTIRGNPLLRQEMSENGNRYVHKDFLWETNIDPLIDILES</sequence>
<dbReference type="InterPro" id="IPR028098">
    <property type="entry name" value="Glyco_trans_4-like_N"/>
</dbReference>
<dbReference type="CDD" id="cd03794">
    <property type="entry name" value="GT4_WbuB-like"/>
    <property type="match status" value="1"/>
</dbReference>
<feature type="domain" description="Glycosyl transferase family 1" evidence="1">
    <location>
        <begin position="210"/>
        <end position="372"/>
    </location>
</feature>
<dbReference type="Pfam" id="PF13579">
    <property type="entry name" value="Glyco_trans_4_4"/>
    <property type="match status" value="1"/>
</dbReference>
<dbReference type="InterPro" id="IPR050194">
    <property type="entry name" value="Glycosyltransferase_grp1"/>
</dbReference>
<dbReference type="RefSeq" id="WP_211741159.1">
    <property type="nucleotide sequence ID" value="NZ_JAGXBY010000001.1"/>
</dbReference>
<evidence type="ECO:0000259" key="2">
    <source>
        <dbReference type="Pfam" id="PF13579"/>
    </source>
</evidence>
<reference evidence="3 4" key="1">
    <citation type="submission" date="2021-05" db="EMBL/GenBank/DDBJ databases">
        <title>Ornithinibacillus massiliensis sp. nov.</title>
        <authorList>
            <person name="Iwaza R."/>
            <person name="Lagier J.-C."/>
            <person name="Raoult D."/>
        </authorList>
    </citation>
    <scope>NUCLEOTIDE SEQUENCE [LARGE SCALE GENOMIC DNA]</scope>
    <source>
        <strain evidence="3 4">Marseille-P3601</strain>
    </source>
</reference>
<evidence type="ECO:0000259" key="1">
    <source>
        <dbReference type="Pfam" id="PF00534"/>
    </source>
</evidence>
<dbReference type="SUPFAM" id="SSF53756">
    <property type="entry name" value="UDP-Glycosyltransferase/glycogen phosphorylase"/>
    <property type="match status" value="1"/>
</dbReference>
<name>A0ABS5MAK2_9BACI</name>